<reference evidence="8 9" key="1">
    <citation type="journal article" date="2018" name="PLoS ONE">
        <title>The draft genome of Kipferlia bialata reveals reductive genome evolution in fornicate parasites.</title>
        <authorList>
            <person name="Tanifuji G."/>
            <person name="Takabayashi S."/>
            <person name="Kume K."/>
            <person name="Takagi M."/>
            <person name="Nakayama T."/>
            <person name="Kamikawa R."/>
            <person name="Inagaki Y."/>
            <person name="Hashimoto T."/>
        </authorList>
    </citation>
    <scope>NUCLEOTIDE SEQUENCE [LARGE SCALE GENOMIC DNA]</scope>
    <source>
        <strain evidence="8">NY0173</strain>
    </source>
</reference>
<evidence type="ECO:0000256" key="3">
    <source>
        <dbReference type="ARBA" id="ARBA00022552"/>
    </source>
</evidence>
<dbReference type="GO" id="GO:0043021">
    <property type="term" value="F:ribonucleoprotein complex binding"/>
    <property type="evidence" value="ECO:0007669"/>
    <property type="project" value="TreeGrafter"/>
</dbReference>
<keyword evidence="5" id="KW-0677">Repeat</keyword>
<keyword evidence="4" id="KW-0853">WD repeat</keyword>
<organism evidence="8 9">
    <name type="scientific">Kipferlia bialata</name>
    <dbReference type="NCBI Taxonomy" id="797122"/>
    <lineage>
        <taxon>Eukaryota</taxon>
        <taxon>Metamonada</taxon>
        <taxon>Carpediemonas-like organisms</taxon>
        <taxon>Kipferlia</taxon>
    </lineage>
</organism>
<dbReference type="GO" id="GO:0000463">
    <property type="term" value="P:maturation of LSU-rRNA from tricistronic rRNA transcript (SSU-rRNA, 5.8S rRNA, LSU-rRNA)"/>
    <property type="evidence" value="ECO:0007669"/>
    <property type="project" value="TreeGrafter"/>
</dbReference>
<dbReference type="Proteomes" id="UP000265618">
    <property type="component" value="Unassembled WGS sequence"/>
</dbReference>
<evidence type="ECO:0000256" key="1">
    <source>
        <dbReference type="ARBA" id="ARBA00004604"/>
    </source>
</evidence>
<dbReference type="InterPro" id="IPR012953">
    <property type="entry name" value="BOP1_N_dom"/>
</dbReference>
<proteinExistence type="predicted"/>
<dbReference type="PANTHER" id="PTHR17605">
    <property type="entry name" value="RIBOSOME BIOGENESIS PROTEIN BOP1 BLOCK OF PROLIFERATION 1 PROTEIN"/>
    <property type="match status" value="1"/>
</dbReference>
<dbReference type="InterPro" id="IPR028598">
    <property type="entry name" value="BOP1/Erb1"/>
</dbReference>
<evidence type="ECO:0000256" key="4">
    <source>
        <dbReference type="ARBA" id="ARBA00022574"/>
    </source>
</evidence>
<comment type="subcellular location">
    <subcellularLocation>
        <location evidence="1">Nucleus</location>
        <location evidence="1">Nucleolus</location>
    </subcellularLocation>
</comment>
<evidence type="ECO:0000313" key="9">
    <source>
        <dbReference type="Proteomes" id="UP000265618"/>
    </source>
</evidence>
<feature type="domain" description="BOP1 N-terminal" evidence="7">
    <location>
        <begin position="4"/>
        <end position="233"/>
    </location>
</feature>
<gene>
    <name evidence="8" type="ORF">KIPB_003178</name>
</gene>
<keyword evidence="6" id="KW-0539">Nucleus</keyword>
<keyword evidence="2" id="KW-0690">Ribosome biogenesis</keyword>
<protein>
    <recommendedName>
        <fullName evidence="7">BOP1 N-terminal domain-containing protein</fullName>
    </recommendedName>
</protein>
<evidence type="ECO:0000256" key="2">
    <source>
        <dbReference type="ARBA" id="ARBA00022517"/>
    </source>
</evidence>
<feature type="non-terminal residue" evidence="8">
    <location>
        <position position="1"/>
    </location>
</feature>
<accession>A0A9K3CS21</accession>
<evidence type="ECO:0000256" key="6">
    <source>
        <dbReference type="ARBA" id="ARBA00023242"/>
    </source>
</evidence>
<dbReference type="GO" id="GO:0070545">
    <property type="term" value="C:PeBoW complex"/>
    <property type="evidence" value="ECO:0007669"/>
    <property type="project" value="TreeGrafter"/>
</dbReference>
<evidence type="ECO:0000313" key="8">
    <source>
        <dbReference type="EMBL" id="GIQ82096.1"/>
    </source>
</evidence>
<name>A0A9K3CS21_9EUKA</name>
<keyword evidence="9" id="KW-1185">Reference proteome</keyword>
<keyword evidence="3" id="KW-0698">rRNA processing</keyword>
<comment type="caution">
    <text evidence="8">The sequence shown here is derived from an EMBL/GenBank/DDBJ whole genome shotgun (WGS) entry which is preliminary data.</text>
</comment>
<dbReference type="Pfam" id="PF08145">
    <property type="entry name" value="BOP1NT"/>
    <property type="match status" value="1"/>
</dbReference>
<dbReference type="SMART" id="SM01035">
    <property type="entry name" value="BOP1NT"/>
    <property type="match status" value="1"/>
</dbReference>
<dbReference type="OrthoDB" id="5571054at2759"/>
<evidence type="ECO:0000256" key="5">
    <source>
        <dbReference type="ARBA" id="ARBA00022737"/>
    </source>
</evidence>
<sequence>MSQDRETDASLLDHYVQQKSDPSFFRRLYDPVTGEVTELTNEEVNMIRRVERGHHAHDNDPWANYTAGLAKSKLADFQISDAPLMKAAYIPSRSEGRTVKRIAAAIRRGDLDPELDAKRKAALPGDKQLVPEQRYDVWMDRDILDVAQMKRSYLSAPGMRLPGHAESFNPPPEYIPTKKELAEWGEREEEDRPYDFTPTAFGKFRRIPAYKDFIMERFKRCLDLYLCPRIVRK</sequence>
<dbReference type="GO" id="GO:0030687">
    <property type="term" value="C:preribosome, large subunit precursor"/>
    <property type="evidence" value="ECO:0007669"/>
    <property type="project" value="TreeGrafter"/>
</dbReference>
<evidence type="ECO:0000259" key="7">
    <source>
        <dbReference type="SMART" id="SM01035"/>
    </source>
</evidence>
<dbReference type="AlphaFoldDB" id="A0A9K3CS21"/>
<dbReference type="PANTHER" id="PTHR17605:SF0">
    <property type="entry name" value="RIBOSOME BIOGENESIS PROTEIN BOP1"/>
    <property type="match status" value="1"/>
</dbReference>
<dbReference type="EMBL" id="BDIP01000591">
    <property type="protein sequence ID" value="GIQ82096.1"/>
    <property type="molecule type" value="Genomic_DNA"/>
</dbReference>